<name>A0A2P5AXM5_PARAD</name>
<proteinExistence type="predicted"/>
<evidence type="ECO:0000313" key="1">
    <source>
        <dbReference type="EMBL" id="PON41303.1"/>
    </source>
</evidence>
<sequence>MIPRAGHRDVPTFCDLCFADSILVGRKLDLPFFILHEMINAIENRRSSLPYGFLLIRIFQHFNIPTINVAKHTPWIIDVEINNKTFSLMGFSFINNEWVSKTKQGRGQGLGTQQEAGGSGVGATKGALKGIQADEAPTQSDGALTQQFDYTKSFNSLSKCLNTI</sequence>
<gene>
    <name evidence="1" type="ORF">PanWU01x14_290600</name>
</gene>
<organism evidence="1 2">
    <name type="scientific">Parasponia andersonii</name>
    <name type="common">Sponia andersonii</name>
    <dbReference type="NCBI Taxonomy" id="3476"/>
    <lineage>
        <taxon>Eukaryota</taxon>
        <taxon>Viridiplantae</taxon>
        <taxon>Streptophyta</taxon>
        <taxon>Embryophyta</taxon>
        <taxon>Tracheophyta</taxon>
        <taxon>Spermatophyta</taxon>
        <taxon>Magnoliopsida</taxon>
        <taxon>eudicotyledons</taxon>
        <taxon>Gunneridae</taxon>
        <taxon>Pentapetalae</taxon>
        <taxon>rosids</taxon>
        <taxon>fabids</taxon>
        <taxon>Rosales</taxon>
        <taxon>Cannabaceae</taxon>
        <taxon>Parasponia</taxon>
    </lineage>
</organism>
<comment type="caution">
    <text evidence="1">The sequence shown here is derived from an EMBL/GenBank/DDBJ whole genome shotgun (WGS) entry which is preliminary data.</text>
</comment>
<evidence type="ECO:0000313" key="2">
    <source>
        <dbReference type="Proteomes" id="UP000237105"/>
    </source>
</evidence>
<dbReference type="EMBL" id="JXTB01000418">
    <property type="protein sequence ID" value="PON41303.1"/>
    <property type="molecule type" value="Genomic_DNA"/>
</dbReference>
<accession>A0A2P5AXM5</accession>
<keyword evidence="2" id="KW-1185">Reference proteome</keyword>
<protein>
    <submittedName>
        <fullName evidence="1">Uncharacterized protein</fullName>
    </submittedName>
</protein>
<reference evidence="2" key="1">
    <citation type="submission" date="2016-06" db="EMBL/GenBank/DDBJ databases">
        <title>Parallel loss of symbiosis genes in relatives of nitrogen-fixing non-legume Parasponia.</title>
        <authorList>
            <person name="Van Velzen R."/>
            <person name="Holmer R."/>
            <person name="Bu F."/>
            <person name="Rutten L."/>
            <person name="Van Zeijl A."/>
            <person name="Liu W."/>
            <person name="Santuari L."/>
            <person name="Cao Q."/>
            <person name="Sharma T."/>
            <person name="Shen D."/>
            <person name="Roswanjaya Y."/>
            <person name="Wardhani T."/>
            <person name="Kalhor M.S."/>
            <person name="Jansen J."/>
            <person name="Van den Hoogen J."/>
            <person name="Gungor B."/>
            <person name="Hartog M."/>
            <person name="Hontelez J."/>
            <person name="Verver J."/>
            <person name="Yang W.-C."/>
            <person name="Schijlen E."/>
            <person name="Repin R."/>
            <person name="Schilthuizen M."/>
            <person name="Schranz E."/>
            <person name="Heidstra R."/>
            <person name="Miyata K."/>
            <person name="Fedorova E."/>
            <person name="Kohlen W."/>
            <person name="Bisseling T."/>
            <person name="Smit S."/>
            <person name="Geurts R."/>
        </authorList>
    </citation>
    <scope>NUCLEOTIDE SEQUENCE [LARGE SCALE GENOMIC DNA]</scope>
    <source>
        <strain evidence="2">cv. WU1-14</strain>
    </source>
</reference>
<dbReference type="AlphaFoldDB" id="A0A2P5AXM5"/>
<dbReference type="Proteomes" id="UP000237105">
    <property type="component" value="Unassembled WGS sequence"/>
</dbReference>
<dbReference type="OrthoDB" id="1720671at2759"/>